<accession>W3WM97</accession>
<proteinExistence type="predicted"/>
<dbReference type="GeneID" id="19279141"/>
<dbReference type="EMBL" id="KI912120">
    <property type="protein sequence ID" value="ETS74262.1"/>
    <property type="molecule type" value="Genomic_DNA"/>
</dbReference>
<feature type="region of interest" description="Disordered" evidence="1">
    <location>
        <begin position="158"/>
        <end position="186"/>
    </location>
</feature>
<dbReference type="RefSeq" id="XP_007840900.1">
    <property type="nucleotide sequence ID" value="XM_007842709.1"/>
</dbReference>
<dbReference type="HOGENOM" id="CLU_1454888_0_0_1"/>
<dbReference type="AlphaFoldDB" id="W3WM97"/>
<dbReference type="Proteomes" id="UP000030651">
    <property type="component" value="Unassembled WGS sequence"/>
</dbReference>
<dbReference type="InParanoid" id="W3WM97"/>
<protein>
    <submittedName>
        <fullName evidence="2">Uncharacterized protein</fullName>
    </submittedName>
</protein>
<name>W3WM97_PESFW</name>
<gene>
    <name evidence="2" type="ORF">PFICI_14128</name>
</gene>
<evidence type="ECO:0000313" key="2">
    <source>
        <dbReference type="EMBL" id="ETS74262.1"/>
    </source>
</evidence>
<dbReference type="KEGG" id="pfy:PFICI_14128"/>
<sequence length="186" mass="20652">MRWFEKPEHPNAGCVLDRYVSWSDGSQPLWWSAAAYGNAAPFICTTAQRLINRAIRLALEENGYDRYGRAIAVAGPRPQKHDLYGTLRILCTSPKVLCQLKFSTDILDIGRSIVTAALPHLAIVQNGKPASVAKLAPKDSLAMKQAFYRISFSSLNQSSNYKQDSKGGNFATKRRAQASSRKSTFR</sequence>
<feature type="compositionally biased region" description="Polar residues" evidence="1">
    <location>
        <begin position="177"/>
        <end position="186"/>
    </location>
</feature>
<evidence type="ECO:0000313" key="3">
    <source>
        <dbReference type="Proteomes" id="UP000030651"/>
    </source>
</evidence>
<organism evidence="2 3">
    <name type="scientific">Pestalotiopsis fici (strain W106-1 / CGMCC3.15140)</name>
    <dbReference type="NCBI Taxonomy" id="1229662"/>
    <lineage>
        <taxon>Eukaryota</taxon>
        <taxon>Fungi</taxon>
        <taxon>Dikarya</taxon>
        <taxon>Ascomycota</taxon>
        <taxon>Pezizomycotina</taxon>
        <taxon>Sordariomycetes</taxon>
        <taxon>Xylariomycetidae</taxon>
        <taxon>Amphisphaeriales</taxon>
        <taxon>Sporocadaceae</taxon>
        <taxon>Pestalotiopsis</taxon>
    </lineage>
</organism>
<keyword evidence="3" id="KW-1185">Reference proteome</keyword>
<dbReference type="OrthoDB" id="5238363at2759"/>
<evidence type="ECO:0000256" key="1">
    <source>
        <dbReference type="SAM" id="MobiDB-lite"/>
    </source>
</evidence>
<reference evidence="3" key="1">
    <citation type="journal article" date="2015" name="BMC Genomics">
        <title>Genomic and transcriptomic analysis of the endophytic fungus Pestalotiopsis fici reveals its lifestyle and high potential for synthesis of natural products.</title>
        <authorList>
            <person name="Wang X."/>
            <person name="Zhang X."/>
            <person name="Liu L."/>
            <person name="Xiang M."/>
            <person name="Wang W."/>
            <person name="Sun X."/>
            <person name="Che Y."/>
            <person name="Guo L."/>
            <person name="Liu G."/>
            <person name="Guo L."/>
            <person name="Wang C."/>
            <person name="Yin W.B."/>
            <person name="Stadler M."/>
            <person name="Zhang X."/>
            <person name="Liu X."/>
        </authorList>
    </citation>
    <scope>NUCLEOTIDE SEQUENCE [LARGE SCALE GENOMIC DNA]</scope>
    <source>
        <strain evidence="3">W106-1 / CGMCC3.15140</strain>
    </source>
</reference>